<dbReference type="AlphaFoldDB" id="A0AAW7XU75"/>
<comment type="caution">
    <text evidence="2">The sequence shown here is derived from an EMBL/GenBank/DDBJ whole genome shotgun (WGS) entry which is preliminary data.</text>
</comment>
<dbReference type="RefSeq" id="WP_303483640.1">
    <property type="nucleotide sequence ID" value="NZ_JAUOPJ010000009.1"/>
</dbReference>
<name>A0AAW7XU75_9RHOB</name>
<evidence type="ECO:0000259" key="1">
    <source>
        <dbReference type="PROSITE" id="PS51781"/>
    </source>
</evidence>
<proteinExistence type="predicted"/>
<dbReference type="Gene3D" id="2.30.30.40">
    <property type="entry name" value="SH3 Domains"/>
    <property type="match status" value="1"/>
</dbReference>
<dbReference type="Proteomes" id="UP001169823">
    <property type="component" value="Unassembled WGS sequence"/>
</dbReference>
<dbReference type="EMBL" id="JAUOPJ010000009">
    <property type="protein sequence ID" value="MDO6457847.1"/>
    <property type="molecule type" value="Genomic_DNA"/>
</dbReference>
<feature type="domain" description="SH3b" evidence="1">
    <location>
        <begin position="140"/>
        <end position="205"/>
    </location>
</feature>
<dbReference type="Pfam" id="PF08239">
    <property type="entry name" value="SH3_3"/>
    <property type="match status" value="1"/>
</dbReference>
<organism evidence="2 3">
    <name type="scientific">Celeribacter halophilus</name>
    <dbReference type="NCBI Taxonomy" id="576117"/>
    <lineage>
        <taxon>Bacteria</taxon>
        <taxon>Pseudomonadati</taxon>
        <taxon>Pseudomonadota</taxon>
        <taxon>Alphaproteobacteria</taxon>
        <taxon>Rhodobacterales</taxon>
        <taxon>Roseobacteraceae</taxon>
        <taxon>Celeribacter</taxon>
    </lineage>
</organism>
<dbReference type="SMART" id="SM00287">
    <property type="entry name" value="SH3b"/>
    <property type="match status" value="1"/>
</dbReference>
<reference evidence="2" key="1">
    <citation type="submission" date="2023-07" db="EMBL/GenBank/DDBJ databases">
        <title>Genome content predicts the carbon catabolic preferences of heterotrophic bacteria.</title>
        <authorList>
            <person name="Gralka M."/>
        </authorList>
    </citation>
    <scope>NUCLEOTIDE SEQUENCE</scope>
    <source>
        <strain evidence="2">I2M02</strain>
    </source>
</reference>
<gene>
    <name evidence="2" type="ORF">Q4494_12205</name>
</gene>
<dbReference type="InterPro" id="IPR003646">
    <property type="entry name" value="SH3-like_bac-type"/>
</dbReference>
<protein>
    <submittedName>
        <fullName evidence="2">SH3 domain-containing protein</fullName>
    </submittedName>
</protein>
<evidence type="ECO:0000313" key="2">
    <source>
        <dbReference type="EMBL" id="MDO6457847.1"/>
    </source>
</evidence>
<dbReference type="PROSITE" id="PS51781">
    <property type="entry name" value="SH3B"/>
    <property type="match status" value="1"/>
</dbReference>
<evidence type="ECO:0000313" key="3">
    <source>
        <dbReference type="Proteomes" id="UP001169823"/>
    </source>
</evidence>
<sequence>MLRLLAMTAFGLWASLMVFGRDLSPEEQAALEMRRAEKVSVFAQLSDTLSESFGSGAKRQGAYVPTLAEAQTARSVSTPTPPAHDTARIHLASTQPEAVDLTGITRVSHPEKMAAILSATPAAPAPSAPNSGTADPASGMVLREVTASRVNVRSGPSTANPVLGQLVRSEIVRVISPEENGWVKILVEGAGVEGYMAAEFLADLTH</sequence>
<accession>A0AAW7XU75</accession>